<keyword evidence="2" id="KW-1185">Reference proteome</keyword>
<dbReference type="Proteomes" id="UP000524404">
    <property type="component" value="Unassembled WGS sequence"/>
</dbReference>
<sequence length="314" mass="36993">MAYQFISSCNFSFIPTSEFNFTRFFFNEPEHLQQQGGEEVYTFYWKNIENQLLEARFSVIILAGKGFSPLRATFGGIEFSEVLPKESLFRFIELAFNTLLKLESLQITFCPESYFNINQREALDFCFEKLAFKHCTVDQNFEIVITDLSFYETLKSQRHKQLLRKSLKNSFFFREEKEPDLALIHNFITQSRVRKNRKMTMTFVDLRQSVELFPDNFNFFSVSHEQKIIAVGVTVKITDEILYTFYLADDEDYLKYSPTIYLISGIYEYCQRNNFRLLDLGIATEKGILNKGLAQFKQRLGAKQSLKKSFLVQF</sequence>
<gene>
    <name evidence="1" type="ORF">HNP25_001434</name>
</gene>
<organism evidence="1 2">
    <name type="scientific">Arcicella rosea</name>
    <dbReference type="NCBI Taxonomy" id="502909"/>
    <lineage>
        <taxon>Bacteria</taxon>
        <taxon>Pseudomonadati</taxon>
        <taxon>Bacteroidota</taxon>
        <taxon>Cytophagia</taxon>
        <taxon>Cytophagales</taxon>
        <taxon>Flectobacillaceae</taxon>
        <taxon>Arcicella</taxon>
    </lineage>
</organism>
<proteinExistence type="predicted"/>
<reference evidence="1 2" key="1">
    <citation type="submission" date="2020-08" db="EMBL/GenBank/DDBJ databases">
        <title>Functional genomics of gut bacteria from endangered species of beetles.</title>
        <authorList>
            <person name="Carlos-Shanley C."/>
        </authorList>
    </citation>
    <scope>NUCLEOTIDE SEQUENCE [LARGE SCALE GENOMIC DNA]</scope>
    <source>
        <strain evidence="1 2">S00070</strain>
    </source>
</reference>
<dbReference type="EMBL" id="JACHKT010000008">
    <property type="protein sequence ID" value="MBB6002782.1"/>
    <property type="molecule type" value="Genomic_DNA"/>
</dbReference>
<dbReference type="SUPFAM" id="SSF55729">
    <property type="entry name" value="Acyl-CoA N-acyltransferases (Nat)"/>
    <property type="match status" value="1"/>
</dbReference>
<name>A0A841EHB9_9BACT</name>
<evidence type="ECO:0000313" key="1">
    <source>
        <dbReference type="EMBL" id="MBB6002782.1"/>
    </source>
</evidence>
<dbReference type="Gene3D" id="3.40.630.30">
    <property type="match status" value="1"/>
</dbReference>
<dbReference type="RefSeq" id="WP_184132468.1">
    <property type="nucleotide sequence ID" value="NZ_JACHKT010000008.1"/>
</dbReference>
<evidence type="ECO:0000313" key="2">
    <source>
        <dbReference type="Proteomes" id="UP000524404"/>
    </source>
</evidence>
<accession>A0A841EHB9</accession>
<dbReference type="AlphaFoldDB" id="A0A841EHB9"/>
<evidence type="ECO:0008006" key="3">
    <source>
        <dbReference type="Google" id="ProtNLM"/>
    </source>
</evidence>
<protein>
    <recommendedName>
        <fullName evidence="3">Acetyltransferase (GNAT) domain-containing protein</fullName>
    </recommendedName>
</protein>
<comment type="caution">
    <text evidence="1">The sequence shown here is derived from an EMBL/GenBank/DDBJ whole genome shotgun (WGS) entry which is preliminary data.</text>
</comment>
<dbReference type="InterPro" id="IPR016181">
    <property type="entry name" value="Acyl_CoA_acyltransferase"/>
</dbReference>